<dbReference type="WBParaSite" id="DME_0000130201-mRNA-1">
    <property type="protein sequence ID" value="DME_0000130201-mRNA-1"/>
    <property type="gene ID" value="DME_0000130201"/>
</dbReference>
<evidence type="ECO:0000313" key="10">
    <source>
        <dbReference type="Proteomes" id="UP000274756"/>
    </source>
</evidence>
<evidence type="ECO:0000256" key="6">
    <source>
        <dbReference type="SAM" id="Phobius"/>
    </source>
</evidence>
<dbReference type="Gene3D" id="1.10.287.110">
    <property type="entry name" value="DnaJ domain"/>
    <property type="match status" value="1"/>
</dbReference>
<organism evidence="9 11">
    <name type="scientific">Dracunculus medinensis</name>
    <name type="common">Guinea worm</name>
    <dbReference type="NCBI Taxonomy" id="318479"/>
    <lineage>
        <taxon>Eukaryota</taxon>
        <taxon>Metazoa</taxon>
        <taxon>Ecdysozoa</taxon>
        <taxon>Nematoda</taxon>
        <taxon>Chromadorea</taxon>
        <taxon>Rhabditida</taxon>
        <taxon>Spirurina</taxon>
        <taxon>Dracunculoidea</taxon>
        <taxon>Dracunculidae</taxon>
        <taxon>Dracunculus</taxon>
    </lineage>
</organism>
<evidence type="ECO:0000313" key="9">
    <source>
        <dbReference type="Proteomes" id="UP000038040"/>
    </source>
</evidence>
<evidence type="ECO:0000259" key="7">
    <source>
        <dbReference type="PROSITE" id="PS50076"/>
    </source>
</evidence>
<keyword evidence="6" id="KW-1133">Transmembrane helix</keyword>
<dbReference type="OrthoDB" id="445556at2759"/>
<accession>A0A0N4U3J6</accession>
<dbReference type="GO" id="GO:0061177">
    <property type="term" value="C:type Is terminal bouton"/>
    <property type="evidence" value="ECO:0007669"/>
    <property type="project" value="TreeGrafter"/>
</dbReference>
<dbReference type="InterPro" id="IPR051434">
    <property type="entry name" value="DnaJ_C_subfamily_member5"/>
</dbReference>
<gene>
    <name evidence="8" type="ORF">DME_LOCUS5662</name>
</gene>
<dbReference type="SUPFAM" id="SSF46565">
    <property type="entry name" value="Chaperone J-domain"/>
    <property type="match status" value="1"/>
</dbReference>
<dbReference type="InterPro" id="IPR036869">
    <property type="entry name" value="J_dom_sf"/>
</dbReference>
<sequence length="175" mass="20388">MRNATETENIGSSDDTNRHSRTKRTALYDILGLTKKATDDEIKRAYRRLALKYHPDKNLEGDPEKTEKFKEINYANAILSNPTKRKVYDEYGEVGLKVLEQFGDDDKVMRLVFRPWFKWLLIICGISTCCWCCCCCGFMFCCNCCCNFCCGKYKPKEFNFEEVFIVFVAVIIRSK</sequence>
<protein>
    <submittedName>
        <fullName evidence="11">J domain-containing protein</fullName>
    </submittedName>
</protein>
<dbReference type="Proteomes" id="UP000274756">
    <property type="component" value="Unassembled WGS sequence"/>
</dbReference>
<keyword evidence="4" id="KW-0143">Chaperone</keyword>
<evidence type="ECO:0000313" key="8">
    <source>
        <dbReference type="EMBL" id="VDN55689.1"/>
    </source>
</evidence>
<keyword evidence="10" id="KW-1185">Reference proteome</keyword>
<dbReference type="GO" id="GO:1900073">
    <property type="term" value="P:regulation of neuromuscular synaptic transmission"/>
    <property type="evidence" value="ECO:0007669"/>
    <property type="project" value="TreeGrafter"/>
</dbReference>
<dbReference type="STRING" id="318479.A0A0N4U3J6"/>
<evidence type="ECO:0000313" key="11">
    <source>
        <dbReference type="WBParaSite" id="DME_0000130201-mRNA-1"/>
    </source>
</evidence>
<dbReference type="EMBL" id="UYYG01001153">
    <property type="protein sequence ID" value="VDN55689.1"/>
    <property type="molecule type" value="Genomic_DNA"/>
</dbReference>
<keyword evidence="6" id="KW-0812">Transmembrane</keyword>
<dbReference type="InterPro" id="IPR001623">
    <property type="entry name" value="DnaJ_domain"/>
</dbReference>
<keyword evidence="3" id="KW-0564">Palmitate</keyword>
<proteinExistence type="predicted"/>
<reference evidence="11" key="1">
    <citation type="submission" date="2017-02" db="UniProtKB">
        <authorList>
            <consortium name="WormBaseParasite"/>
        </authorList>
    </citation>
    <scope>IDENTIFICATION</scope>
</reference>
<dbReference type="PROSITE" id="PS50076">
    <property type="entry name" value="DNAJ_2"/>
    <property type="match status" value="1"/>
</dbReference>
<dbReference type="Proteomes" id="UP000038040">
    <property type="component" value="Unplaced"/>
</dbReference>
<feature type="transmembrane region" description="Helical" evidence="6">
    <location>
        <begin position="119"/>
        <end position="140"/>
    </location>
</feature>
<evidence type="ECO:0000256" key="1">
    <source>
        <dbReference type="ARBA" id="ARBA00004635"/>
    </source>
</evidence>
<feature type="domain" description="J" evidence="7">
    <location>
        <begin position="26"/>
        <end position="92"/>
    </location>
</feature>
<dbReference type="PANTHER" id="PTHR44027:SF7">
    <property type="entry name" value="DNAJ HOMOLOG SUBFAMILY C MEMBER 5 HOMOLOG"/>
    <property type="match status" value="1"/>
</dbReference>
<evidence type="ECO:0000256" key="2">
    <source>
        <dbReference type="ARBA" id="ARBA00023136"/>
    </source>
</evidence>
<keyword evidence="5" id="KW-0449">Lipoprotein</keyword>
<dbReference type="AlphaFoldDB" id="A0A0N4U3J6"/>
<comment type="subcellular location">
    <subcellularLocation>
        <location evidence="1">Membrane</location>
        <topology evidence="1">Lipid-anchor</topology>
    </subcellularLocation>
</comment>
<dbReference type="PANTHER" id="PTHR44027">
    <property type="entry name" value="DNAJ HOMOLOG SUBFAMILY C MEMBER 5 HOMOLOG"/>
    <property type="match status" value="1"/>
</dbReference>
<evidence type="ECO:0000256" key="3">
    <source>
        <dbReference type="ARBA" id="ARBA00023139"/>
    </source>
</evidence>
<dbReference type="PRINTS" id="PR00625">
    <property type="entry name" value="JDOMAIN"/>
</dbReference>
<dbReference type="SMART" id="SM00271">
    <property type="entry name" value="DnaJ"/>
    <property type="match status" value="1"/>
</dbReference>
<reference evidence="8 10" key="2">
    <citation type="submission" date="2018-11" db="EMBL/GenBank/DDBJ databases">
        <authorList>
            <consortium name="Pathogen Informatics"/>
        </authorList>
    </citation>
    <scope>NUCLEOTIDE SEQUENCE [LARGE SCALE GENOMIC DNA]</scope>
</reference>
<evidence type="ECO:0000256" key="5">
    <source>
        <dbReference type="ARBA" id="ARBA00023288"/>
    </source>
</evidence>
<dbReference type="GO" id="GO:0005737">
    <property type="term" value="C:cytoplasm"/>
    <property type="evidence" value="ECO:0007669"/>
    <property type="project" value="UniProtKB-ARBA"/>
</dbReference>
<dbReference type="PROSITE" id="PS00636">
    <property type="entry name" value="DNAJ_1"/>
    <property type="match status" value="1"/>
</dbReference>
<dbReference type="GO" id="GO:0016020">
    <property type="term" value="C:membrane"/>
    <property type="evidence" value="ECO:0007669"/>
    <property type="project" value="UniProtKB-SubCell"/>
</dbReference>
<name>A0A0N4U3J6_DRAME</name>
<evidence type="ECO:0000256" key="4">
    <source>
        <dbReference type="ARBA" id="ARBA00023186"/>
    </source>
</evidence>
<keyword evidence="2 6" id="KW-0472">Membrane</keyword>
<dbReference type="Pfam" id="PF00226">
    <property type="entry name" value="DnaJ"/>
    <property type="match status" value="1"/>
</dbReference>
<dbReference type="InterPro" id="IPR018253">
    <property type="entry name" value="DnaJ_domain_CS"/>
</dbReference>
<dbReference type="CDD" id="cd06257">
    <property type="entry name" value="DnaJ"/>
    <property type="match status" value="1"/>
</dbReference>